<evidence type="ECO:0000313" key="3">
    <source>
        <dbReference type="EMBL" id="MFD1645943.1"/>
    </source>
</evidence>
<sequence length="127" mass="13730">MSRAAPDGDPSDEPTPTAAATRAAELELSAFQLRILSVLHDREREYGLGVKRAVESYYGHEVNHGRLYQNLNRLVDDGLVAKDILDGRTNLYSLTDRGEATLVEEIGHLAALADHPCASVGDGSEGE</sequence>
<comment type="caution">
    <text evidence="3">The sequence shown here is derived from an EMBL/GenBank/DDBJ whole genome shotgun (WGS) entry which is preliminary data.</text>
</comment>
<protein>
    <submittedName>
        <fullName evidence="3">PadR family transcriptional regulator</fullName>
    </submittedName>
</protein>
<reference evidence="3 4" key="1">
    <citation type="journal article" date="2019" name="Int. J. Syst. Evol. Microbiol.">
        <title>The Global Catalogue of Microorganisms (GCM) 10K type strain sequencing project: providing services to taxonomists for standard genome sequencing and annotation.</title>
        <authorList>
            <consortium name="The Broad Institute Genomics Platform"/>
            <consortium name="The Broad Institute Genome Sequencing Center for Infectious Disease"/>
            <person name="Wu L."/>
            <person name="Ma J."/>
        </authorList>
    </citation>
    <scope>NUCLEOTIDE SEQUENCE [LARGE SCALE GENOMIC DNA]</scope>
    <source>
        <strain evidence="3 4">CGMCC 1.10390</strain>
    </source>
</reference>
<dbReference type="InterPro" id="IPR036390">
    <property type="entry name" value="WH_DNA-bd_sf"/>
</dbReference>
<accession>A0ABD6DIQ8</accession>
<evidence type="ECO:0000256" key="1">
    <source>
        <dbReference type="SAM" id="MobiDB-lite"/>
    </source>
</evidence>
<name>A0ABD6DIQ8_9EURY</name>
<dbReference type="Gene3D" id="1.10.10.10">
    <property type="entry name" value="Winged helix-like DNA-binding domain superfamily/Winged helix DNA-binding domain"/>
    <property type="match status" value="1"/>
</dbReference>
<feature type="domain" description="Transcription regulator PadR N-terminal" evidence="2">
    <location>
        <begin position="35"/>
        <end position="102"/>
    </location>
</feature>
<keyword evidence="4" id="KW-1185">Reference proteome</keyword>
<dbReference type="InterPro" id="IPR005149">
    <property type="entry name" value="Tscrpt_reg_PadR_N"/>
</dbReference>
<gene>
    <name evidence="3" type="ORF">ACFSBL_09630</name>
</gene>
<organism evidence="3 4">
    <name type="scientific">Haloarchaeobius litoreus</name>
    <dbReference type="NCBI Taxonomy" id="755306"/>
    <lineage>
        <taxon>Archaea</taxon>
        <taxon>Methanobacteriati</taxon>
        <taxon>Methanobacteriota</taxon>
        <taxon>Stenosarchaea group</taxon>
        <taxon>Halobacteria</taxon>
        <taxon>Halobacteriales</taxon>
        <taxon>Halorubellaceae</taxon>
        <taxon>Haloarchaeobius</taxon>
    </lineage>
</organism>
<dbReference type="EMBL" id="JBHUDO010000002">
    <property type="protein sequence ID" value="MFD1645943.1"/>
    <property type="molecule type" value="Genomic_DNA"/>
</dbReference>
<proteinExistence type="predicted"/>
<dbReference type="AlphaFoldDB" id="A0ABD6DIQ8"/>
<dbReference type="SUPFAM" id="SSF46785">
    <property type="entry name" value="Winged helix' DNA-binding domain"/>
    <property type="match status" value="1"/>
</dbReference>
<evidence type="ECO:0000259" key="2">
    <source>
        <dbReference type="Pfam" id="PF03551"/>
    </source>
</evidence>
<dbReference type="Proteomes" id="UP001597034">
    <property type="component" value="Unassembled WGS sequence"/>
</dbReference>
<feature type="region of interest" description="Disordered" evidence="1">
    <location>
        <begin position="1"/>
        <end position="20"/>
    </location>
</feature>
<dbReference type="RefSeq" id="WP_256398532.1">
    <property type="nucleotide sequence ID" value="NZ_JANHJR010000001.1"/>
</dbReference>
<dbReference type="InterPro" id="IPR036388">
    <property type="entry name" value="WH-like_DNA-bd_sf"/>
</dbReference>
<evidence type="ECO:0000313" key="4">
    <source>
        <dbReference type="Proteomes" id="UP001597034"/>
    </source>
</evidence>
<dbReference type="Pfam" id="PF03551">
    <property type="entry name" value="PadR"/>
    <property type="match status" value="1"/>
</dbReference>